<accession>W6N7H8</accession>
<sequence>MDEMNNPRRSRKSRNKARTNRLMIIIIACVIAFLGVAAGFMVYHYNEVKYWDKLIYPGVTVESLDLSGKTKAEAKNMINKAYVEKLKNKKIIISASDSTYTLNYSNINGKFNVDDIVNQAYSYGKNSNILKKYSMIKSSNKVIYKLKFTYDEKPVKELVKKIAGDVDRDPENAAISMGGIGFNITPEVNGLKLDQKDLEKQLLSKIDGDVTGDLKINAKIDTVAASIKSSDLQKVNTLISNFSTNYGSVSSSQRANNIELATKSINGTVIMPGEEFSFNGVVGERTAAKGYKAAPVIIGDKLEDGLGGGICQVSTTLYNAVNAAGLTSTERVHHTMPVHYVAKGMDATVDYGNIDYKFRNDFKYPVYVQGYTSGGSVVFNIYSNSAEKK</sequence>
<dbReference type="OrthoDB" id="9797191at2"/>
<dbReference type="Pfam" id="PF04294">
    <property type="entry name" value="VanW"/>
    <property type="match status" value="1"/>
</dbReference>
<organism evidence="3 4">
    <name type="scientific">Clostridium tyrobutyricum DIVETGP</name>
    <dbReference type="NCBI Taxonomy" id="1408889"/>
    <lineage>
        <taxon>Bacteria</taxon>
        <taxon>Bacillati</taxon>
        <taxon>Bacillota</taxon>
        <taxon>Clostridia</taxon>
        <taxon>Eubacteriales</taxon>
        <taxon>Clostridiaceae</taxon>
        <taxon>Clostridium</taxon>
    </lineage>
</organism>
<evidence type="ECO:0000259" key="2">
    <source>
        <dbReference type="Pfam" id="PF12229"/>
    </source>
</evidence>
<evidence type="ECO:0000313" key="3">
    <source>
        <dbReference type="EMBL" id="CDL91299.1"/>
    </source>
</evidence>
<dbReference type="RefSeq" id="WP_017894653.1">
    <property type="nucleotide sequence ID" value="NZ_CBXI010000023.1"/>
</dbReference>
<reference evidence="3 4" key="1">
    <citation type="journal article" date="2015" name="Genome Announc.">
        <title>Draft Genome Sequence of Clostridium tyrobutyricum Strain DIVETGP, Isolated from Cow's Milk for Grana Padano Production.</title>
        <authorList>
            <person name="Soggiu A."/>
            <person name="Piras C."/>
            <person name="Gaiarsa S."/>
            <person name="Sassera D."/>
            <person name="Roncada P."/>
            <person name="Bendixen E."/>
            <person name="Brasca M."/>
            <person name="Bonizzi L."/>
        </authorList>
    </citation>
    <scope>NUCLEOTIDE SEQUENCE [LARGE SCALE GENOMIC DNA]</scope>
    <source>
        <strain evidence="3 4">DIVETGP</strain>
    </source>
</reference>
<keyword evidence="1" id="KW-0812">Transmembrane</keyword>
<evidence type="ECO:0000256" key="1">
    <source>
        <dbReference type="SAM" id="Phobius"/>
    </source>
</evidence>
<dbReference type="PANTHER" id="PTHR35788:SF1">
    <property type="entry name" value="EXPORTED PROTEIN"/>
    <property type="match status" value="1"/>
</dbReference>
<dbReference type="GeneID" id="29420922"/>
<dbReference type="PANTHER" id="PTHR35788">
    <property type="entry name" value="EXPORTED PROTEIN-RELATED"/>
    <property type="match status" value="1"/>
</dbReference>
<comment type="caution">
    <text evidence="3">The sequence shown here is derived from an EMBL/GenBank/DDBJ whole genome shotgun (WGS) entry which is preliminary data.</text>
</comment>
<evidence type="ECO:0000313" key="4">
    <source>
        <dbReference type="Proteomes" id="UP000019482"/>
    </source>
</evidence>
<gene>
    <name evidence="3" type="ORF">CTDIVETGP_1369</name>
</gene>
<keyword evidence="4" id="KW-1185">Reference proteome</keyword>
<feature type="domain" description="YoaR-like putative peptidoglycan binding" evidence="2">
    <location>
        <begin position="100"/>
        <end position="209"/>
    </location>
</feature>
<dbReference type="InterPro" id="IPR022029">
    <property type="entry name" value="YoaR-like_PG-bd"/>
</dbReference>
<dbReference type="Proteomes" id="UP000019482">
    <property type="component" value="Unassembled WGS sequence"/>
</dbReference>
<feature type="transmembrane region" description="Helical" evidence="1">
    <location>
        <begin position="21"/>
        <end position="45"/>
    </location>
</feature>
<dbReference type="EMBL" id="CBXI010000023">
    <property type="protein sequence ID" value="CDL91299.1"/>
    <property type="molecule type" value="Genomic_DNA"/>
</dbReference>
<dbReference type="InterPro" id="IPR052913">
    <property type="entry name" value="Glycopeptide_resist_protein"/>
</dbReference>
<keyword evidence="1" id="KW-1133">Transmembrane helix</keyword>
<dbReference type="AlphaFoldDB" id="W6N7H8"/>
<keyword evidence="1" id="KW-0472">Membrane</keyword>
<name>W6N7H8_CLOTY</name>
<dbReference type="InterPro" id="IPR007391">
    <property type="entry name" value="Vancomycin_resist_VanW"/>
</dbReference>
<protein>
    <submittedName>
        <fullName evidence="3">Vancomycin B-type resistance protein VanW</fullName>
    </submittedName>
</protein>
<dbReference type="Pfam" id="PF12229">
    <property type="entry name" value="PG_binding_4"/>
    <property type="match status" value="1"/>
</dbReference>
<proteinExistence type="predicted"/>